<dbReference type="RefSeq" id="YP_009322610.1">
    <property type="nucleotide sequence ID" value="NC_031922.1"/>
</dbReference>
<organism evidence="2 6">
    <name type="scientific">Synechococcus phage S-CAM9</name>
    <dbReference type="NCBI Taxonomy" id="1883369"/>
    <lineage>
        <taxon>Viruses</taxon>
        <taxon>Duplodnaviria</taxon>
        <taxon>Heunggongvirae</taxon>
        <taxon>Uroviricota</taxon>
        <taxon>Caudoviricetes</taxon>
        <taxon>Pantevenvirales</taxon>
        <taxon>Kyanoviridae</taxon>
        <taxon>Kanaloavirus</taxon>
        <taxon>Kanaloavirus scam9</taxon>
    </lineage>
</organism>
<feature type="region of interest" description="Disordered" evidence="1">
    <location>
        <begin position="1"/>
        <end position="41"/>
    </location>
</feature>
<proteinExistence type="predicted"/>
<name>A0A1D8KNT4_9CAUD</name>
<evidence type="ECO:0000313" key="2">
    <source>
        <dbReference type="EMBL" id="AOV60321.1"/>
    </source>
</evidence>
<evidence type="ECO:0000313" key="3">
    <source>
        <dbReference type="EMBL" id="AOV60549.1"/>
    </source>
</evidence>
<dbReference type="EMBL" id="KU686205">
    <property type="protein sequence ID" value="AOV60549.1"/>
    <property type="molecule type" value="Genomic_DNA"/>
</dbReference>
<evidence type="ECO:0000256" key="1">
    <source>
        <dbReference type="SAM" id="MobiDB-lite"/>
    </source>
</evidence>
<dbReference type="GeneID" id="30307760"/>
<feature type="compositionally biased region" description="Acidic residues" evidence="1">
    <location>
        <begin position="10"/>
        <end position="28"/>
    </location>
</feature>
<accession>A0A1D8KNT4</accession>
<dbReference type="Proteomes" id="UP000241903">
    <property type="component" value="Segment"/>
</dbReference>
<evidence type="ECO:0000313" key="6">
    <source>
        <dbReference type="Proteomes" id="UP000240393"/>
    </source>
</evidence>
<dbReference type="KEGG" id="vg:30307760"/>
<dbReference type="EMBL" id="KU686206">
    <property type="protein sequence ID" value="AOV60778.1"/>
    <property type="molecule type" value="Genomic_DNA"/>
</dbReference>
<reference evidence="5 6" key="1">
    <citation type="journal article" date="2016" name="Virology">
        <title>The genomic content and context of auxiliary metabolic genes in marine cyanomyoviruses.</title>
        <authorList>
            <person name="Crummett L.T."/>
            <person name="Puxty R.J."/>
            <person name="Weihe C."/>
            <person name="Marston M.F."/>
            <person name="Martiny J.B."/>
        </authorList>
    </citation>
    <scope>NUCLEOTIDE SEQUENCE [LARGE SCALE GENOMIC DNA]</scope>
    <source>
        <strain evidence="2">0808SB05</strain>
        <strain evidence="3">0908SB82</strain>
        <strain evidence="4">1109NB16</strain>
    </source>
</reference>
<dbReference type="Proteomes" id="UP000240393">
    <property type="component" value="Segment"/>
</dbReference>
<gene>
    <name evidence="4" type="ORF">N161109_175</name>
    <name evidence="2" type="ORF">S050808_174</name>
    <name evidence="3" type="ORF">S820908_174</name>
</gene>
<protein>
    <submittedName>
        <fullName evidence="2">Uncharacterized protein</fullName>
    </submittedName>
</protein>
<dbReference type="Proteomes" id="UP000202784">
    <property type="component" value="Segment"/>
</dbReference>
<evidence type="ECO:0000313" key="4">
    <source>
        <dbReference type="EMBL" id="AOV60778.1"/>
    </source>
</evidence>
<dbReference type="EMBL" id="KU686204">
    <property type="protein sequence ID" value="AOV60321.1"/>
    <property type="molecule type" value="Genomic_DNA"/>
</dbReference>
<sequence length="41" mass="4689">MTGNPFNHDEEVDSQETVQEESTEDLPEDYLSLYTTHNDAS</sequence>
<keyword evidence="5" id="KW-1185">Reference proteome</keyword>
<evidence type="ECO:0000313" key="5">
    <source>
        <dbReference type="Proteomes" id="UP000202784"/>
    </source>
</evidence>